<reference evidence="1 2" key="2">
    <citation type="journal article" date="2022" name="Mol. Ecol. Resour.">
        <title>The genomes of chicory, endive, great burdock and yacon provide insights into Asteraceae paleo-polyploidization history and plant inulin production.</title>
        <authorList>
            <person name="Fan W."/>
            <person name="Wang S."/>
            <person name="Wang H."/>
            <person name="Wang A."/>
            <person name="Jiang F."/>
            <person name="Liu H."/>
            <person name="Zhao H."/>
            <person name="Xu D."/>
            <person name="Zhang Y."/>
        </authorList>
    </citation>
    <scope>NUCLEOTIDE SEQUENCE [LARGE SCALE GENOMIC DNA]</scope>
    <source>
        <strain evidence="2">cv. Niubang</strain>
    </source>
</reference>
<keyword evidence="2" id="KW-1185">Reference proteome</keyword>
<organism evidence="1 2">
    <name type="scientific">Arctium lappa</name>
    <name type="common">Greater burdock</name>
    <name type="synonym">Lappa major</name>
    <dbReference type="NCBI Taxonomy" id="4217"/>
    <lineage>
        <taxon>Eukaryota</taxon>
        <taxon>Viridiplantae</taxon>
        <taxon>Streptophyta</taxon>
        <taxon>Embryophyta</taxon>
        <taxon>Tracheophyta</taxon>
        <taxon>Spermatophyta</taxon>
        <taxon>Magnoliopsida</taxon>
        <taxon>eudicotyledons</taxon>
        <taxon>Gunneridae</taxon>
        <taxon>Pentapetalae</taxon>
        <taxon>asterids</taxon>
        <taxon>campanulids</taxon>
        <taxon>Asterales</taxon>
        <taxon>Asteraceae</taxon>
        <taxon>Carduoideae</taxon>
        <taxon>Cardueae</taxon>
        <taxon>Arctiinae</taxon>
        <taxon>Arctium</taxon>
    </lineage>
</organism>
<gene>
    <name evidence="1" type="ORF">L6452_35903</name>
</gene>
<sequence>MISNLRCLMLKHRFIADDNLQVIKFGVRLIRDDDILQLKRHEYSTSLAVHNLFRAAFSLFIYRKWRLPELEADIDLDSSASIEKFFHEYGKQIPYGEQNHSLEGTHKIIKYLLETNQDVISECSEEWRHKLLFPFVYDYYRISHATSELYNDFLRLLKDASERWVSVNLALKHILIKSREDDDYTCEEMLQQLDDLEAAKSVRFSHNFVTSFARICKHAFTFTRYLNGAIKGMKKFKSMKVLAKVACMIIASAVSMVDTYIDHSELLYNMDYEMSNSVWSFIMVMSWKLQKWFDDDLKRSYDRELQIWDFYDNARLLQDLKKKMTESSVSKEEVEVMIDKLEKKIDNFSKTLVDMNSDAHKYCDVIREAGKTLNQFIADDKLWATKFCFRPHDDMLQMKRFVDPMREAVSKLFLATVFLPASLRWYIKGWKDNTIKSLLKSVLEHSEPDPFYGILHFLRCLSIHAKPLGFLFDYNEARKDISLRPLVDHSEKFMFGGSLIISGLKNSLEGICESWTSVILALEQILQKCRAGDYTYGEMLRQLNDLEATGTVEFSHEFIRWFEYICDATADFLRCMSLVINFTTVSLECVTLGIYRKKVSKLLKGMGKKYNRRITSILSIVATCMGDFKLLQEMEKKSWKFFHSIECFFKEEW</sequence>
<proteinExistence type="predicted"/>
<protein>
    <submittedName>
        <fullName evidence="1">Uncharacterized protein</fullName>
    </submittedName>
</protein>
<accession>A0ACB8Y7Q6</accession>
<name>A0ACB8Y7Q6_ARCLA</name>
<evidence type="ECO:0000313" key="2">
    <source>
        <dbReference type="Proteomes" id="UP001055879"/>
    </source>
</evidence>
<evidence type="ECO:0000313" key="1">
    <source>
        <dbReference type="EMBL" id="KAI3681120.1"/>
    </source>
</evidence>
<dbReference type="EMBL" id="CM042059">
    <property type="protein sequence ID" value="KAI3681120.1"/>
    <property type="molecule type" value="Genomic_DNA"/>
</dbReference>
<reference evidence="2" key="1">
    <citation type="journal article" date="2022" name="Mol. Ecol. Resour.">
        <title>The genomes of chicory, endive, great burdock and yacon provide insights into Asteraceae palaeo-polyploidization history and plant inulin production.</title>
        <authorList>
            <person name="Fan W."/>
            <person name="Wang S."/>
            <person name="Wang H."/>
            <person name="Wang A."/>
            <person name="Jiang F."/>
            <person name="Liu H."/>
            <person name="Zhao H."/>
            <person name="Xu D."/>
            <person name="Zhang Y."/>
        </authorList>
    </citation>
    <scope>NUCLEOTIDE SEQUENCE [LARGE SCALE GENOMIC DNA]</scope>
    <source>
        <strain evidence="2">cv. Niubang</strain>
    </source>
</reference>
<comment type="caution">
    <text evidence="1">The sequence shown here is derived from an EMBL/GenBank/DDBJ whole genome shotgun (WGS) entry which is preliminary data.</text>
</comment>
<dbReference type="Proteomes" id="UP001055879">
    <property type="component" value="Linkage Group LG13"/>
</dbReference>